<dbReference type="GeneID" id="64696296"/>
<dbReference type="EMBL" id="JABBWM010000059">
    <property type="protein sequence ID" value="KAG2098934.1"/>
    <property type="molecule type" value="Genomic_DNA"/>
</dbReference>
<name>A0A9P7EZJ4_9AGAM</name>
<comment type="caution">
    <text evidence="1">The sequence shown here is derived from an EMBL/GenBank/DDBJ whole genome shotgun (WGS) entry which is preliminary data.</text>
</comment>
<accession>A0A9P7EZJ4</accession>
<protein>
    <submittedName>
        <fullName evidence="1">Uncharacterized protein</fullName>
    </submittedName>
</protein>
<dbReference type="Proteomes" id="UP000823399">
    <property type="component" value="Unassembled WGS sequence"/>
</dbReference>
<dbReference type="OrthoDB" id="3512640at2759"/>
<gene>
    <name evidence="1" type="ORF">F5147DRAFT_655918</name>
</gene>
<organism evidence="1 2">
    <name type="scientific">Suillus discolor</name>
    <dbReference type="NCBI Taxonomy" id="1912936"/>
    <lineage>
        <taxon>Eukaryota</taxon>
        <taxon>Fungi</taxon>
        <taxon>Dikarya</taxon>
        <taxon>Basidiomycota</taxon>
        <taxon>Agaricomycotina</taxon>
        <taxon>Agaricomycetes</taxon>
        <taxon>Agaricomycetidae</taxon>
        <taxon>Boletales</taxon>
        <taxon>Suillineae</taxon>
        <taxon>Suillaceae</taxon>
        <taxon>Suillus</taxon>
    </lineage>
</organism>
<dbReference type="AlphaFoldDB" id="A0A9P7EZJ4"/>
<reference evidence="1" key="1">
    <citation type="journal article" date="2020" name="New Phytol.">
        <title>Comparative genomics reveals dynamic genome evolution in host specialist ectomycorrhizal fungi.</title>
        <authorList>
            <person name="Lofgren L.A."/>
            <person name="Nguyen N.H."/>
            <person name="Vilgalys R."/>
            <person name="Ruytinx J."/>
            <person name="Liao H.L."/>
            <person name="Branco S."/>
            <person name="Kuo A."/>
            <person name="LaButti K."/>
            <person name="Lipzen A."/>
            <person name="Andreopoulos W."/>
            <person name="Pangilinan J."/>
            <person name="Riley R."/>
            <person name="Hundley H."/>
            <person name="Na H."/>
            <person name="Barry K."/>
            <person name="Grigoriev I.V."/>
            <person name="Stajich J.E."/>
            <person name="Kennedy P.G."/>
        </authorList>
    </citation>
    <scope>NUCLEOTIDE SEQUENCE</scope>
    <source>
        <strain evidence="1">FC423</strain>
    </source>
</reference>
<sequence>MSPDQHTHCTKYGLIAILHDTRLTRRIAVNSLTLLDIHKDFQVAYSQSGSSKNYDACEYPAVEREALGIEGPVHLSCGIGEAEDLVDDLRAALDGLEDEDSGCESGLVTPLDILS</sequence>
<proteinExistence type="predicted"/>
<evidence type="ECO:0000313" key="1">
    <source>
        <dbReference type="EMBL" id="KAG2098934.1"/>
    </source>
</evidence>
<dbReference type="RefSeq" id="XP_041289037.1">
    <property type="nucleotide sequence ID" value="XM_041434037.1"/>
</dbReference>
<evidence type="ECO:0000313" key="2">
    <source>
        <dbReference type="Proteomes" id="UP000823399"/>
    </source>
</evidence>
<keyword evidence="2" id="KW-1185">Reference proteome</keyword>